<dbReference type="Gene3D" id="3.40.50.20">
    <property type="match status" value="1"/>
</dbReference>
<comment type="function">
    <text evidence="6">Catalyzes the ATP-dependent conversion of 5-aminoimidazole ribonucleotide (AIR) and HCO(3)- to N5-carboxyaminoimidazole ribonucleotide (N5-CAIR).</text>
</comment>
<dbReference type="STRING" id="13690.AX777_08550"/>
<feature type="binding site" evidence="5">
    <location>
        <position position="106"/>
    </location>
    <ligand>
        <name>ATP</name>
        <dbReference type="ChEBI" id="CHEBI:30616"/>
    </ligand>
</feature>
<dbReference type="Proteomes" id="UP000028534">
    <property type="component" value="Unassembled WGS sequence"/>
</dbReference>
<dbReference type="UniPathway" id="UPA00074">
    <property type="reaction ID" value="UER00942"/>
</dbReference>
<evidence type="ECO:0000256" key="6">
    <source>
        <dbReference type="RuleBase" id="RU361200"/>
    </source>
</evidence>
<dbReference type="InterPro" id="IPR016185">
    <property type="entry name" value="PreATP-grasp_dom_sf"/>
</dbReference>
<feature type="binding site" evidence="5">
    <location>
        <position position="212"/>
    </location>
    <ligand>
        <name>ATP</name>
        <dbReference type="ChEBI" id="CHEBI:30616"/>
    </ligand>
</feature>
<comment type="function">
    <text evidence="5">Catalyzes the ATP-dependent conversion of 5-aminoimidazole ribonucleotide (AIR) and HCO(3)(-) to N5-carboxyaminoimidazole ribonucleotide (N5-CAIR).</text>
</comment>
<dbReference type="GO" id="GO:0005829">
    <property type="term" value="C:cytosol"/>
    <property type="evidence" value="ECO:0007669"/>
    <property type="project" value="TreeGrafter"/>
</dbReference>
<feature type="binding site" evidence="5">
    <location>
        <begin position="181"/>
        <end position="184"/>
    </location>
    <ligand>
        <name>ATP</name>
        <dbReference type="ChEBI" id="CHEBI:30616"/>
    </ligand>
</feature>
<organism evidence="8 9">
    <name type="scientific">Sphingobium yanoikuyae</name>
    <name type="common">Sphingomonas yanoikuyae</name>
    <dbReference type="NCBI Taxonomy" id="13690"/>
    <lineage>
        <taxon>Bacteria</taxon>
        <taxon>Pseudomonadati</taxon>
        <taxon>Pseudomonadota</taxon>
        <taxon>Alphaproteobacteria</taxon>
        <taxon>Sphingomonadales</taxon>
        <taxon>Sphingomonadaceae</taxon>
        <taxon>Sphingobium</taxon>
    </lineage>
</organism>
<dbReference type="EC" id="6.3.4.18" evidence="5 6"/>
<dbReference type="GO" id="GO:0005524">
    <property type="term" value="F:ATP binding"/>
    <property type="evidence" value="ECO:0007669"/>
    <property type="project" value="UniProtKB-UniRule"/>
</dbReference>
<dbReference type="Pfam" id="PF22660">
    <property type="entry name" value="RS_preATP-grasp-like"/>
    <property type="match status" value="1"/>
</dbReference>
<dbReference type="Gene3D" id="3.30.1490.20">
    <property type="entry name" value="ATP-grasp fold, A domain"/>
    <property type="match status" value="1"/>
</dbReference>
<dbReference type="FunFam" id="3.40.50.20:FF:000016">
    <property type="entry name" value="N5-carboxyaminoimidazole ribonucleotide synthase"/>
    <property type="match status" value="1"/>
</dbReference>
<dbReference type="NCBIfam" id="TIGR01161">
    <property type="entry name" value="purK"/>
    <property type="match status" value="1"/>
</dbReference>
<evidence type="ECO:0000256" key="5">
    <source>
        <dbReference type="HAMAP-Rule" id="MF_01928"/>
    </source>
</evidence>
<evidence type="ECO:0000256" key="4">
    <source>
        <dbReference type="ARBA" id="ARBA00022840"/>
    </source>
</evidence>
<dbReference type="Pfam" id="PF02222">
    <property type="entry name" value="ATP-grasp"/>
    <property type="match status" value="1"/>
</dbReference>
<accession>A0A084E9Q8</accession>
<evidence type="ECO:0000256" key="2">
    <source>
        <dbReference type="ARBA" id="ARBA00022741"/>
    </source>
</evidence>
<evidence type="ECO:0000313" key="9">
    <source>
        <dbReference type="Proteomes" id="UP000028534"/>
    </source>
</evidence>
<dbReference type="InterPro" id="IPR054350">
    <property type="entry name" value="PurT/PurK_preATP-grasp"/>
</dbReference>
<comment type="subunit">
    <text evidence="5 6">Homodimer.</text>
</comment>
<keyword evidence="3 5" id="KW-0658">Purine biosynthesis</keyword>
<dbReference type="InterPro" id="IPR005875">
    <property type="entry name" value="PurK"/>
</dbReference>
<dbReference type="AlphaFoldDB" id="A0A084E9Q8"/>
<dbReference type="EMBL" id="JGVR01000048">
    <property type="protein sequence ID" value="KEZ14700.1"/>
    <property type="molecule type" value="Genomic_DNA"/>
</dbReference>
<dbReference type="PROSITE" id="PS50975">
    <property type="entry name" value="ATP_GRASP"/>
    <property type="match status" value="1"/>
</dbReference>
<dbReference type="HAMAP" id="MF_01928">
    <property type="entry name" value="PurK"/>
    <property type="match status" value="1"/>
</dbReference>
<comment type="catalytic activity">
    <reaction evidence="5 6">
        <text>5-amino-1-(5-phospho-beta-D-ribosyl)imidazole + hydrogencarbonate + ATP = 5-carboxyamino-1-(5-phospho-D-ribosyl)imidazole + ADP + phosphate + 2 H(+)</text>
        <dbReference type="Rhea" id="RHEA:19317"/>
        <dbReference type="ChEBI" id="CHEBI:15378"/>
        <dbReference type="ChEBI" id="CHEBI:17544"/>
        <dbReference type="ChEBI" id="CHEBI:30616"/>
        <dbReference type="ChEBI" id="CHEBI:43474"/>
        <dbReference type="ChEBI" id="CHEBI:58730"/>
        <dbReference type="ChEBI" id="CHEBI:137981"/>
        <dbReference type="ChEBI" id="CHEBI:456216"/>
        <dbReference type="EC" id="6.3.4.18"/>
    </reaction>
</comment>
<dbReference type="PATRIC" id="fig|13690.10.peg.4854"/>
<gene>
    <name evidence="5 6" type="primary">purK</name>
    <name evidence="8" type="ORF">CP98_04708</name>
</gene>
<dbReference type="RefSeq" id="WP_037522440.1">
    <property type="nucleotide sequence ID" value="NZ_JGVR01000048.1"/>
</dbReference>
<protein>
    <recommendedName>
        <fullName evidence="5 6">N5-carboxyaminoimidazole ribonucleotide synthase</fullName>
        <shortName evidence="5 6">N5-CAIR synthase</shortName>
        <ecNumber evidence="5 6">6.3.4.18</ecNumber>
    </recommendedName>
    <alternativeName>
        <fullName evidence="5 6">5-(carboxyamino)imidazole ribonucleotide synthetase</fullName>
    </alternativeName>
</protein>
<feature type="binding site" evidence="5">
    <location>
        <position position="189"/>
    </location>
    <ligand>
        <name>ATP</name>
        <dbReference type="ChEBI" id="CHEBI:30616"/>
    </ligand>
</feature>
<feature type="binding site" evidence="5">
    <location>
        <begin position="266"/>
        <end position="267"/>
    </location>
    <ligand>
        <name>ATP</name>
        <dbReference type="ChEBI" id="CHEBI:30616"/>
    </ligand>
</feature>
<evidence type="ECO:0000313" key="8">
    <source>
        <dbReference type="EMBL" id="KEZ14700.1"/>
    </source>
</evidence>
<proteinExistence type="inferred from homology"/>
<dbReference type="NCBIfam" id="NF004679">
    <property type="entry name" value="PRK06019.1-5"/>
    <property type="match status" value="1"/>
</dbReference>
<dbReference type="GO" id="GO:0004638">
    <property type="term" value="F:phosphoribosylaminoimidazole carboxylase activity"/>
    <property type="evidence" value="ECO:0007669"/>
    <property type="project" value="InterPro"/>
</dbReference>
<dbReference type="FunFam" id="3.30.1490.20:FF:000015">
    <property type="entry name" value="N5-carboxyaminoimidazole ribonucleotide synthase"/>
    <property type="match status" value="1"/>
</dbReference>
<dbReference type="InterPro" id="IPR013815">
    <property type="entry name" value="ATP_grasp_subdomain_1"/>
</dbReference>
<dbReference type="PANTHER" id="PTHR11609">
    <property type="entry name" value="PURINE BIOSYNTHESIS PROTEIN 6/7, PUR6/7"/>
    <property type="match status" value="1"/>
</dbReference>
<dbReference type="SUPFAM" id="SSF52440">
    <property type="entry name" value="PreATP-grasp domain"/>
    <property type="match status" value="1"/>
</dbReference>
<dbReference type="NCBIfam" id="NF004676">
    <property type="entry name" value="PRK06019.1-2"/>
    <property type="match status" value="1"/>
</dbReference>
<reference evidence="8 9" key="1">
    <citation type="submission" date="2014-03" db="EMBL/GenBank/DDBJ databases">
        <title>Genome sequence of Sphingobium yanoikuyae B1.</title>
        <authorList>
            <person name="Gan H.M."/>
            <person name="Gan H.Y."/>
            <person name="Savka M.A."/>
        </authorList>
    </citation>
    <scope>NUCLEOTIDE SEQUENCE [LARGE SCALE GENOMIC DNA]</scope>
    <source>
        <strain evidence="8 9">B1</strain>
    </source>
</reference>
<name>A0A084E9Q8_SPHYA</name>
<feature type="domain" description="ATP-grasp" evidence="7">
    <location>
        <begin position="110"/>
        <end position="296"/>
    </location>
</feature>
<dbReference type="eggNOG" id="COG0026">
    <property type="taxonomic scope" value="Bacteria"/>
</dbReference>
<dbReference type="InterPro" id="IPR003135">
    <property type="entry name" value="ATP-grasp_carboxylate-amine"/>
</dbReference>
<dbReference type="Pfam" id="PF17769">
    <property type="entry name" value="PurK_C"/>
    <property type="match status" value="1"/>
</dbReference>
<evidence type="ECO:0000259" key="7">
    <source>
        <dbReference type="PROSITE" id="PS50975"/>
    </source>
</evidence>
<comment type="caution">
    <text evidence="8">The sequence shown here is derived from an EMBL/GenBank/DDBJ whole genome shotgun (WGS) entry which is preliminary data.</text>
</comment>
<feature type="binding site" evidence="5">
    <location>
        <begin position="151"/>
        <end position="157"/>
    </location>
    <ligand>
        <name>ATP</name>
        <dbReference type="ChEBI" id="CHEBI:30616"/>
    </ligand>
</feature>
<dbReference type="SUPFAM" id="SSF51246">
    <property type="entry name" value="Rudiment single hybrid motif"/>
    <property type="match status" value="1"/>
</dbReference>
<dbReference type="InterPro" id="IPR040686">
    <property type="entry name" value="PurK_C"/>
</dbReference>
<evidence type="ECO:0000256" key="1">
    <source>
        <dbReference type="ARBA" id="ARBA00022598"/>
    </source>
</evidence>
<keyword evidence="1 5" id="KW-0436">Ligase</keyword>
<keyword evidence="2 5" id="KW-0547">Nucleotide-binding</keyword>
<dbReference type="GO" id="GO:0006189">
    <property type="term" value="P:'de novo' IMP biosynthetic process"/>
    <property type="evidence" value="ECO:0007669"/>
    <property type="project" value="UniProtKB-UniRule"/>
</dbReference>
<feature type="binding site" evidence="5">
    <location>
        <position position="146"/>
    </location>
    <ligand>
        <name>ATP</name>
        <dbReference type="ChEBI" id="CHEBI:30616"/>
    </ligand>
</feature>
<dbReference type="GO" id="GO:0034028">
    <property type="term" value="F:5-(carboxyamino)imidazole ribonucleotide synthase activity"/>
    <property type="evidence" value="ECO:0007669"/>
    <property type="project" value="UniProtKB-UniRule"/>
</dbReference>
<dbReference type="SUPFAM" id="SSF56059">
    <property type="entry name" value="Glutathione synthetase ATP-binding domain-like"/>
    <property type="match status" value="1"/>
</dbReference>
<dbReference type="PANTHER" id="PTHR11609:SF5">
    <property type="entry name" value="PHOSPHORIBOSYLAMINOIMIDAZOLE CARBOXYLASE"/>
    <property type="match status" value="1"/>
</dbReference>
<dbReference type="GO" id="GO:0046872">
    <property type="term" value="F:metal ion binding"/>
    <property type="evidence" value="ECO:0007669"/>
    <property type="project" value="InterPro"/>
</dbReference>
<comment type="similarity">
    <text evidence="5 6">Belongs to the PurK/PurT family.</text>
</comment>
<dbReference type="Gene3D" id="3.30.470.20">
    <property type="entry name" value="ATP-grasp fold, B domain"/>
    <property type="match status" value="1"/>
</dbReference>
<dbReference type="InterPro" id="IPR011054">
    <property type="entry name" value="Rudment_hybrid_motif"/>
</dbReference>
<dbReference type="InterPro" id="IPR011761">
    <property type="entry name" value="ATP-grasp"/>
</dbReference>
<comment type="pathway">
    <text evidence="5 6">Purine metabolism; IMP biosynthesis via de novo pathway; 5-amino-1-(5-phospho-D-ribosyl)imidazole-4-carboxylate from 5-amino-1-(5-phospho-D-ribosyl)imidazole (N5-CAIR route): step 1/2.</text>
</comment>
<evidence type="ECO:0000256" key="3">
    <source>
        <dbReference type="ARBA" id="ARBA00022755"/>
    </source>
</evidence>
<keyword evidence="4 5" id="KW-0067">ATP-binding</keyword>
<sequence>MTTIAPGATIGILGGGQLGRMIAMAAAQLGYRTHIYAPEESGPAADVSPSWTQGAYEDAAALAAFAEGVDVVTYEFENIDPSAVEVLASHGLVRPGAGALRIAQDRLAEKRFVADLGGLTAPFAPVDSLDDLETAIETIGSRAILKTNRMGYDGKGQARINEPGDAVGAWNAIGRQPAILEGFVTFDQEYSVILVRGADGAVRFWDSAANVHVDGILATSTVPAGSLIEGQLPAARALAKQVADALDYVGVLTLEFFASADGPVFNEMAPRVHNSGHWTTEGALTSQFENHVRAICGLPLGDTGLAARQVEMRNLIGDDAAEWLAILSDPENHLHLYGKHEARPGRKMGHVTRLSF</sequence>